<protein>
    <submittedName>
        <fullName evidence="1">Late embryogenesis abundant protein LEA-1 subgroup protein</fullName>
    </submittedName>
</protein>
<gene>
    <name evidence="1" type="ORF">IHE45_09G019400</name>
</gene>
<accession>A0ACB7VDD6</accession>
<keyword evidence="2" id="KW-1185">Reference proteome</keyword>
<comment type="caution">
    <text evidence="1">The sequence shown here is derived from an EMBL/GenBank/DDBJ whole genome shotgun (WGS) entry which is preliminary data.</text>
</comment>
<sequence>MQGAKEKMKDMGSTTKEKLTEFSAKTEEKAEKTTARNKEEKEMVKEKAKAKEAQAKAQLHHEKADHRADSAAAGHRGSTRVPLTHHRPAAGNVTYPASGDLPAGEKYF</sequence>
<organism evidence="1 2">
    <name type="scientific">Dioscorea alata</name>
    <name type="common">Purple yam</name>
    <dbReference type="NCBI Taxonomy" id="55571"/>
    <lineage>
        <taxon>Eukaryota</taxon>
        <taxon>Viridiplantae</taxon>
        <taxon>Streptophyta</taxon>
        <taxon>Embryophyta</taxon>
        <taxon>Tracheophyta</taxon>
        <taxon>Spermatophyta</taxon>
        <taxon>Magnoliopsida</taxon>
        <taxon>Liliopsida</taxon>
        <taxon>Dioscoreales</taxon>
        <taxon>Dioscoreaceae</taxon>
        <taxon>Dioscorea</taxon>
    </lineage>
</organism>
<proteinExistence type="predicted"/>
<evidence type="ECO:0000313" key="2">
    <source>
        <dbReference type="Proteomes" id="UP000827976"/>
    </source>
</evidence>
<reference evidence="2" key="1">
    <citation type="journal article" date="2022" name="Nat. Commun.">
        <title>Chromosome evolution and the genetic basis of agronomically important traits in greater yam.</title>
        <authorList>
            <person name="Bredeson J.V."/>
            <person name="Lyons J.B."/>
            <person name="Oniyinde I.O."/>
            <person name="Okereke N.R."/>
            <person name="Kolade O."/>
            <person name="Nnabue I."/>
            <person name="Nwadili C.O."/>
            <person name="Hribova E."/>
            <person name="Parker M."/>
            <person name="Nwogha J."/>
            <person name="Shu S."/>
            <person name="Carlson J."/>
            <person name="Kariba R."/>
            <person name="Muthemba S."/>
            <person name="Knop K."/>
            <person name="Barton G.J."/>
            <person name="Sherwood A.V."/>
            <person name="Lopez-Montes A."/>
            <person name="Asiedu R."/>
            <person name="Jamnadass R."/>
            <person name="Muchugi A."/>
            <person name="Goodstein D."/>
            <person name="Egesi C.N."/>
            <person name="Featherston J."/>
            <person name="Asfaw A."/>
            <person name="Simpson G.G."/>
            <person name="Dolezel J."/>
            <person name="Hendre P.S."/>
            <person name="Van Deynze A."/>
            <person name="Kumar P.L."/>
            <person name="Obidiegwu J.E."/>
            <person name="Bhattacharjee R."/>
            <person name="Rokhsar D.S."/>
        </authorList>
    </citation>
    <scope>NUCLEOTIDE SEQUENCE [LARGE SCALE GENOMIC DNA]</scope>
    <source>
        <strain evidence="2">cv. TDa95/00328</strain>
    </source>
</reference>
<dbReference type="Proteomes" id="UP000827976">
    <property type="component" value="Chromosome 9"/>
</dbReference>
<evidence type="ECO:0000313" key="1">
    <source>
        <dbReference type="EMBL" id="KAH7671916.1"/>
    </source>
</evidence>
<dbReference type="EMBL" id="CM037019">
    <property type="protein sequence ID" value="KAH7671916.1"/>
    <property type="molecule type" value="Genomic_DNA"/>
</dbReference>
<name>A0ACB7VDD6_DIOAL</name>